<dbReference type="Gene3D" id="1.10.238.160">
    <property type="match status" value="1"/>
</dbReference>
<dbReference type="Proteomes" id="UP000250242">
    <property type="component" value="Unassembled WGS sequence"/>
</dbReference>
<sequence>MNKIHRMDSKEKIIKRSGDELSNALDPNGLYRWKELEEHLPIGRDFWHRRVKQGKAPSPIRIGTRCTLWRGSDVMEWLKNPETYQAPG</sequence>
<evidence type="ECO:0000313" key="1">
    <source>
        <dbReference type="EMBL" id="SPY08409.1"/>
    </source>
</evidence>
<dbReference type="RefSeq" id="WP_113062647.1">
    <property type="nucleotide sequence ID" value="NZ_UATH01000001.1"/>
</dbReference>
<protein>
    <submittedName>
        <fullName evidence="1">Predicted transcriptional regulator</fullName>
    </submittedName>
</protein>
<reference evidence="1 2" key="1">
    <citation type="submission" date="2018-06" db="EMBL/GenBank/DDBJ databases">
        <authorList>
            <consortium name="Pathogen Informatics"/>
            <person name="Doyle S."/>
        </authorList>
    </citation>
    <scope>NUCLEOTIDE SEQUENCE [LARGE SCALE GENOMIC DNA]</scope>
    <source>
        <strain evidence="1 2">NCTC11009</strain>
    </source>
</reference>
<evidence type="ECO:0000313" key="2">
    <source>
        <dbReference type="Proteomes" id="UP000250242"/>
    </source>
</evidence>
<organism evidence="1 2">
    <name type="scientific">Oligella urethralis</name>
    <dbReference type="NCBI Taxonomy" id="90245"/>
    <lineage>
        <taxon>Bacteria</taxon>
        <taxon>Pseudomonadati</taxon>
        <taxon>Pseudomonadota</taxon>
        <taxon>Betaproteobacteria</taxon>
        <taxon>Burkholderiales</taxon>
        <taxon>Alcaligenaceae</taxon>
        <taxon>Oligella</taxon>
    </lineage>
</organism>
<dbReference type="AlphaFoldDB" id="A0A2X1UMN9"/>
<accession>A0A2X1UMN9</accession>
<gene>
    <name evidence="1" type="ORF">NCTC11009_01635</name>
</gene>
<name>A0A2X1UMN9_9BURK</name>
<proteinExistence type="predicted"/>
<dbReference type="EMBL" id="UATH01000001">
    <property type="protein sequence ID" value="SPY08409.1"/>
    <property type="molecule type" value="Genomic_DNA"/>
</dbReference>